<dbReference type="SMR" id="A0A445G1N9"/>
<dbReference type="Gramene" id="XM_028353341.1">
    <property type="protein sequence ID" value="XP_028209142.1"/>
    <property type="gene ID" value="LOC114392276"/>
</dbReference>
<feature type="chain" id="PRO_5019123258" evidence="4">
    <location>
        <begin position="19"/>
        <end position="182"/>
    </location>
</feature>
<proteinExistence type="inferred from homology"/>
<keyword evidence="2" id="KW-1015">Disulfide bond</keyword>
<dbReference type="InterPro" id="IPR006501">
    <property type="entry name" value="Pectinesterase_inhib_dom"/>
</dbReference>
<dbReference type="PANTHER" id="PTHR36710">
    <property type="entry name" value="PECTINESTERASE INHIBITOR-LIKE"/>
    <property type="match status" value="1"/>
</dbReference>
<dbReference type="Gene3D" id="1.20.140.40">
    <property type="entry name" value="Invertase/pectin methylesterase inhibitor family protein"/>
    <property type="match status" value="1"/>
</dbReference>
<evidence type="ECO:0000256" key="2">
    <source>
        <dbReference type="ARBA" id="ARBA00023157"/>
    </source>
</evidence>
<dbReference type="SUPFAM" id="SSF101148">
    <property type="entry name" value="Plant invertase/pectin methylesterase inhibitor"/>
    <property type="match status" value="1"/>
</dbReference>
<dbReference type="SMART" id="SM00856">
    <property type="entry name" value="PMEI"/>
    <property type="match status" value="1"/>
</dbReference>
<evidence type="ECO:0000256" key="3">
    <source>
        <dbReference type="ARBA" id="ARBA00038471"/>
    </source>
</evidence>
<dbReference type="NCBIfam" id="TIGR01614">
    <property type="entry name" value="PME_inhib"/>
    <property type="match status" value="1"/>
</dbReference>
<dbReference type="GO" id="GO:0004857">
    <property type="term" value="F:enzyme inhibitor activity"/>
    <property type="evidence" value="ECO:0007669"/>
    <property type="project" value="InterPro"/>
</dbReference>
<dbReference type="InterPro" id="IPR034087">
    <property type="entry name" value="C/VIF1"/>
</dbReference>
<protein>
    <submittedName>
        <fullName evidence="6">Cell wall / vacuolar inhibitor of fructosidase 1</fullName>
    </submittedName>
</protein>
<comment type="caution">
    <text evidence="6">The sequence shown here is derived from an EMBL/GenBank/DDBJ whole genome shotgun (WGS) entry which is preliminary data.</text>
</comment>
<name>A0A445G1N9_GLYSO</name>
<evidence type="ECO:0000313" key="6">
    <source>
        <dbReference type="EMBL" id="RZB55027.1"/>
    </source>
</evidence>
<dbReference type="AlphaFoldDB" id="A0A445G1N9"/>
<dbReference type="InterPro" id="IPR035513">
    <property type="entry name" value="Invertase/methylesterase_inhib"/>
</dbReference>
<dbReference type="EMBL" id="QZWG01000017">
    <property type="protein sequence ID" value="RZB55027.1"/>
    <property type="molecule type" value="Genomic_DNA"/>
</dbReference>
<reference evidence="6 7" key="1">
    <citation type="submission" date="2018-09" db="EMBL/GenBank/DDBJ databases">
        <title>A high-quality reference genome of wild soybean provides a powerful tool to mine soybean genomes.</title>
        <authorList>
            <person name="Xie M."/>
            <person name="Chung C.Y.L."/>
            <person name="Li M.-W."/>
            <person name="Wong F.-L."/>
            <person name="Chan T.-F."/>
            <person name="Lam H.-M."/>
        </authorList>
    </citation>
    <scope>NUCLEOTIDE SEQUENCE [LARGE SCALE GENOMIC DNA]</scope>
    <source>
        <strain evidence="7">cv. W05</strain>
        <tissue evidence="6">Hypocotyl of etiolated seedlings</tissue>
    </source>
</reference>
<dbReference type="CDD" id="cd15796">
    <property type="entry name" value="CIF_like"/>
    <property type="match status" value="1"/>
</dbReference>
<dbReference type="PANTHER" id="PTHR36710:SF13">
    <property type="entry name" value="PUTATIVE-RELATED"/>
    <property type="match status" value="1"/>
</dbReference>
<organism evidence="6 7">
    <name type="scientific">Glycine soja</name>
    <name type="common">Wild soybean</name>
    <dbReference type="NCBI Taxonomy" id="3848"/>
    <lineage>
        <taxon>Eukaryota</taxon>
        <taxon>Viridiplantae</taxon>
        <taxon>Streptophyta</taxon>
        <taxon>Embryophyta</taxon>
        <taxon>Tracheophyta</taxon>
        <taxon>Spermatophyta</taxon>
        <taxon>Magnoliopsida</taxon>
        <taxon>eudicotyledons</taxon>
        <taxon>Gunneridae</taxon>
        <taxon>Pentapetalae</taxon>
        <taxon>rosids</taxon>
        <taxon>fabids</taxon>
        <taxon>Fabales</taxon>
        <taxon>Fabaceae</taxon>
        <taxon>Papilionoideae</taxon>
        <taxon>50 kb inversion clade</taxon>
        <taxon>NPAAA clade</taxon>
        <taxon>indigoferoid/millettioid clade</taxon>
        <taxon>Phaseoleae</taxon>
        <taxon>Glycine</taxon>
        <taxon>Glycine subgen. Soja</taxon>
    </lineage>
</organism>
<dbReference type="InterPro" id="IPR052421">
    <property type="entry name" value="PCW_Enzyme_Inhibitor"/>
</dbReference>
<feature type="domain" description="Pectinesterase inhibitor" evidence="5">
    <location>
        <begin position="34"/>
        <end position="177"/>
    </location>
</feature>
<sequence length="182" mass="19662">MKIMESLALIFYSTLVLATISVPATNSRIIHQKNNANLIEETCKQTPHHDLCIQYLSSDPRSTEADVTGLALIMVNVIKIKANNALDKIHQLLQKNPEPSQKEPLSSCAARYKAIVEADVAQAVASLQKGDPKFAEDGANDAAIEATTCENSFSAGKSPLTNHNNAMHDVATITAAIVRQLL</sequence>
<gene>
    <name evidence="6" type="ORF">D0Y65_044784</name>
</gene>
<keyword evidence="1 4" id="KW-0732">Signal</keyword>
<dbReference type="FunFam" id="1.20.140.40:FF:000009">
    <property type="entry name" value="Invertase/pectin methylesterase inhibitor family protein"/>
    <property type="match status" value="1"/>
</dbReference>
<evidence type="ECO:0000259" key="5">
    <source>
        <dbReference type="SMART" id="SM00856"/>
    </source>
</evidence>
<feature type="signal peptide" evidence="4">
    <location>
        <begin position="1"/>
        <end position="18"/>
    </location>
</feature>
<evidence type="ECO:0000256" key="1">
    <source>
        <dbReference type="ARBA" id="ARBA00022729"/>
    </source>
</evidence>
<keyword evidence="7" id="KW-1185">Reference proteome</keyword>
<dbReference type="Pfam" id="PF04043">
    <property type="entry name" value="PMEI"/>
    <property type="match status" value="1"/>
</dbReference>
<evidence type="ECO:0000313" key="7">
    <source>
        <dbReference type="Proteomes" id="UP000289340"/>
    </source>
</evidence>
<dbReference type="Proteomes" id="UP000289340">
    <property type="component" value="Chromosome 17"/>
</dbReference>
<accession>A0A445G1N9</accession>
<evidence type="ECO:0000256" key="4">
    <source>
        <dbReference type="SAM" id="SignalP"/>
    </source>
</evidence>
<comment type="similarity">
    <text evidence="3">Belongs to the PMEI family.</text>
</comment>